<feature type="compositionally biased region" description="Low complexity" evidence="1">
    <location>
        <begin position="76"/>
        <end position="94"/>
    </location>
</feature>
<keyword evidence="3" id="KW-1185">Reference proteome</keyword>
<evidence type="ECO:0000313" key="3">
    <source>
        <dbReference type="Proteomes" id="UP001152759"/>
    </source>
</evidence>
<name>A0A9P0AC96_BEMTA</name>
<dbReference type="KEGG" id="btab:109034386"/>
<feature type="region of interest" description="Disordered" evidence="1">
    <location>
        <begin position="58"/>
        <end position="94"/>
    </location>
</feature>
<reference evidence="2" key="1">
    <citation type="submission" date="2021-12" db="EMBL/GenBank/DDBJ databases">
        <authorList>
            <person name="King R."/>
        </authorList>
    </citation>
    <scope>NUCLEOTIDE SEQUENCE</scope>
</reference>
<accession>A0A9P0AC96</accession>
<protein>
    <submittedName>
        <fullName evidence="2">Uncharacterized protein</fullName>
    </submittedName>
</protein>
<evidence type="ECO:0000256" key="1">
    <source>
        <dbReference type="SAM" id="MobiDB-lite"/>
    </source>
</evidence>
<organism evidence="2 3">
    <name type="scientific">Bemisia tabaci</name>
    <name type="common">Sweetpotato whitefly</name>
    <name type="synonym">Aleurodes tabaci</name>
    <dbReference type="NCBI Taxonomy" id="7038"/>
    <lineage>
        <taxon>Eukaryota</taxon>
        <taxon>Metazoa</taxon>
        <taxon>Ecdysozoa</taxon>
        <taxon>Arthropoda</taxon>
        <taxon>Hexapoda</taxon>
        <taxon>Insecta</taxon>
        <taxon>Pterygota</taxon>
        <taxon>Neoptera</taxon>
        <taxon>Paraneoptera</taxon>
        <taxon>Hemiptera</taxon>
        <taxon>Sternorrhyncha</taxon>
        <taxon>Aleyrodoidea</taxon>
        <taxon>Aleyrodidae</taxon>
        <taxon>Aleyrodinae</taxon>
        <taxon>Bemisia</taxon>
    </lineage>
</organism>
<gene>
    <name evidence="2" type="ORF">BEMITA_LOCUS7199</name>
</gene>
<proteinExistence type="predicted"/>
<dbReference type="Proteomes" id="UP001152759">
    <property type="component" value="Chromosome 4"/>
</dbReference>
<sequence>MLINLHVFMFCTKKFNNIVFATVLASNLLVASARKPSPFQRLFRFPFFTTRSHQSAKSLAAPTFPTRQLSRSSEESTSIQPSIKSSSQTGSGSDTDALDVWHDYPNRFREFQALEDIKLEEGEVLFTEHSRSTLVAVSKTQLAQILVGNRSWSWTAITTREKKRGNYLTVRFEDIPDTADWTRKKRAALMRKFMNKRLPYSYENCNEKHYMKYILRGTTHMSSYSKCPLGRDLSMIPAKDIESEDFVLQNSKGKPVALKFEDFIQFSERHSSGTTVKRIRKKNNDFKPKRRWWNFLKW</sequence>
<dbReference type="AlphaFoldDB" id="A0A9P0AC96"/>
<dbReference type="EMBL" id="OU963865">
    <property type="protein sequence ID" value="CAH0388278.1"/>
    <property type="molecule type" value="Genomic_DNA"/>
</dbReference>
<evidence type="ECO:0000313" key="2">
    <source>
        <dbReference type="EMBL" id="CAH0388278.1"/>
    </source>
</evidence>